<evidence type="ECO:0000259" key="1">
    <source>
        <dbReference type="Pfam" id="PF00248"/>
    </source>
</evidence>
<dbReference type="PRINTS" id="PR00069">
    <property type="entry name" value="ALDKETRDTASE"/>
</dbReference>
<name>A0ABW5S9F2_9BACL</name>
<dbReference type="CDD" id="cd19138">
    <property type="entry name" value="AKR_YeaE"/>
    <property type="match status" value="1"/>
</dbReference>
<dbReference type="InterPro" id="IPR020471">
    <property type="entry name" value="AKR"/>
</dbReference>
<evidence type="ECO:0000313" key="2">
    <source>
        <dbReference type="EMBL" id="MFD2695759.1"/>
    </source>
</evidence>
<dbReference type="PIRSF" id="PIRSF000097">
    <property type="entry name" value="AKR"/>
    <property type="match status" value="1"/>
</dbReference>
<comment type="caution">
    <text evidence="2">The sequence shown here is derived from an EMBL/GenBank/DDBJ whole genome shotgun (WGS) entry which is preliminary data.</text>
</comment>
<proteinExistence type="predicted"/>
<feature type="domain" description="NADP-dependent oxidoreductase" evidence="1">
    <location>
        <begin position="31"/>
        <end position="284"/>
    </location>
</feature>
<dbReference type="InterPro" id="IPR023210">
    <property type="entry name" value="NADP_OxRdtase_dom"/>
</dbReference>
<dbReference type="Pfam" id="PF00248">
    <property type="entry name" value="Aldo_ket_red"/>
    <property type="match status" value="1"/>
</dbReference>
<dbReference type="SUPFAM" id="SSF51430">
    <property type="entry name" value="NAD(P)-linked oxidoreductase"/>
    <property type="match status" value="1"/>
</dbReference>
<evidence type="ECO:0000313" key="3">
    <source>
        <dbReference type="Proteomes" id="UP001597399"/>
    </source>
</evidence>
<dbReference type="EMBL" id="JBHUMQ010000052">
    <property type="protein sequence ID" value="MFD2695759.1"/>
    <property type="molecule type" value="Genomic_DNA"/>
</dbReference>
<organism evidence="2 3">
    <name type="scientific">Sporolactobacillus shoreicorticis</name>
    <dbReference type="NCBI Taxonomy" id="1923877"/>
    <lineage>
        <taxon>Bacteria</taxon>
        <taxon>Bacillati</taxon>
        <taxon>Bacillota</taxon>
        <taxon>Bacilli</taxon>
        <taxon>Bacillales</taxon>
        <taxon>Sporolactobacillaceae</taxon>
        <taxon>Sporolactobacillus</taxon>
    </lineage>
</organism>
<reference evidence="3" key="1">
    <citation type="journal article" date="2019" name="Int. J. Syst. Evol. Microbiol.">
        <title>The Global Catalogue of Microorganisms (GCM) 10K type strain sequencing project: providing services to taxonomists for standard genome sequencing and annotation.</title>
        <authorList>
            <consortium name="The Broad Institute Genomics Platform"/>
            <consortium name="The Broad Institute Genome Sequencing Center for Infectious Disease"/>
            <person name="Wu L."/>
            <person name="Ma J."/>
        </authorList>
    </citation>
    <scope>NUCLEOTIDE SEQUENCE [LARGE SCALE GENOMIC DNA]</scope>
    <source>
        <strain evidence="3">TISTR 2466</strain>
    </source>
</reference>
<protein>
    <submittedName>
        <fullName evidence="2">Aldo/keto reductase</fullName>
    </submittedName>
</protein>
<dbReference type="PANTHER" id="PTHR43638:SF3">
    <property type="entry name" value="ALDEHYDE REDUCTASE"/>
    <property type="match status" value="1"/>
</dbReference>
<dbReference type="Proteomes" id="UP001597399">
    <property type="component" value="Unassembled WGS sequence"/>
</dbReference>
<dbReference type="InterPro" id="IPR036812">
    <property type="entry name" value="NAD(P)_OxRdtase_dom_sf"/>
</dbReference>
<gene>
    <name evidence="2" type="ORF">ACFSUE_19330</name>
</gene>
<accession>A0ABW5S9F2</accession>
<dbReference type="RefSeq" id="WP_253063093.1">
    <property type="nucleotide sequence ID" value="NZ_JAMXWM010000018.1"/>
</dbReference>
<sequence>MEWNDYALDSVMQEVKRRLIKLPDGAEIPVIGQGTWHMGNDPFHRASEQEALRLGVRLGLSLIDTAEMYGEGRSESLIGESITDNRDHIFLVSKAYPNHATRKKLAIACDHSLKRLGTDHLDLYLLHWRGATPLEETVRGMEELKQAGKILRWGVSNFDTKDMEDLWAVPDGKHCVVNQVLYHLGSRGIEFELLPWMREHHVAVMAYCPLAEGGSLKSQLLKDPAVIKAAADHQATPLQILLAWAIRNAESDGIVAIPKAGRSEHVLLNAQAAAIRLSEEERRSFDLAFPRPSRKLPLDIV</sequence>
<dbReference type="Gene3D" id="3.20.20.100">
    <property type="entry name" value="NADP-dependent oxidoreductase domain"/>
    <property type="match status" value="1"/>
</dbReference>
<dbReference type="PANTHER" id="PTHR43638">
    <property type="entry name" value="OXIDOREDUCTASE, ALDO/KETO REDUCTASE FAMILY PROTEIN"/>
    <property type="match status" value="1"/>
</dbReference>
<keyword evidence="3" id="KW-1185">Reference proteome</keyword>